<gene>
    <name evidence="2" type="ORF">g.93074</name>
    <name evidence="1" type="ORF">g.93076</name>
</gene>
<proteinExistence type="predicted"/>
<protein>
    <recommendedName>
        <fullName evidence="3">MULE domain-containing protein</fullName>
    </recommendedName>
</protein>
<accession>A0A2S2QAB4</accession>
<evidence type="ECO:0000313" key="1">
    <source>
        <dbReference type="EMBL" id="MBY71417.1"/>
    </source>
</evidence>
<dbReference type="EMBL" id="GGMS01005474">
    <property type="protein sequence ID" value="MBY74677.1"/>
    <property type="molecule type" value="Transcribed_RNA"/>
</dbReference>
<dbReference type="AlphaFoldDB" id="A0A2S2QAB4"/>
<name>A0A2S2QAB4_9HEMI</name>
<evidence type="ECO:0008006" key="3">
    <source>
        <dbReference type="Google" id="ProtNLM"/>
    </source>
</evidence>
<evidence type="ECO:0000313" key="2">
    <source>
        <dbReference type="EMBL" id="MBY74677.1"/>
    </source>
</evidence>
<dbReference type="OrthoDB" id="6616388at2759"/>
<reference evidence="2" key="1">
    <citation type="submission" date="2018-04" db="EMBL/GenBank/DDBJ databases">
        <title>Transcriptome assembly of Sipha flava.</title>
        <authorList>
            <person name="Scully E.D."/>
            <person name="Geib S.M."/>
            <person name="Palmer N.A."/>
            <person name="Koch K."/>
            <person name="Bradshaw J."/>
            <person name="Heng-Moss T."/>
            <person name="Sarath G."/>
        </authorList>
    </citation>
    <scope>NUCLEOTIDE SEQUENCE</scope>
</reference>
<dbReference type="EMBL" id="GGMS01002214">
    <property type="protein sequence ID" value="MBY71417.1"/>
    <property type="molecule type" value="Transcribed_RNA"/>
</dbReference>
<sequence>MLPALDFVPESDVIKCYNALLVTSYYTDNEDLLAPLLDYFENTLVGKLDRRTVKRKPPKYAITFWNCFSRVIQDLATTNNAIEGWHNCFTSLINGMHPSIWRFIDALKKEESINRLKIEQYVGGNEPSKKKKIDRAAKIKKNMYQL</sequence>
<organism evidence="2">
    <name type="scientific">Sipha flava</name>
    <name type="common">yellow sugarcane aphid</name>
    <dbReference type="NCBI Taxonomy" id="143950"/>
    <lineage>
        <taxon>Eukaryota</taxon>
        <taxon>Metazoa</taxon>
        <taxon>Ecdysozoa</taxon>
        <taxon>Arthropoda</taxon>
        <taxon>Hexapoda</taxon>
        <taxon>Insecta</taxon>
        <taxon>Pterygota</taxon>
        <taxon>Neoptera</taxon>
        <taxon>Paraneoptera</taxon>
        <taxon>Hemiptera</taxon>
        <taxon>Sternorrhyncha</taxon>
        <taxon>Aphidomorpha</taxon>
        <taxon>Aphidoidea</taxon>
        <taxon>Aphididae</taxon>
        <taxon>Sipha</taxon>
    </lineage>
</organism>